<dbReference type="EMBL" id="CAJNOC010000912">
    <property type="protein sequence ID" value="CAF0816430.1"/>
    <property type="molecule type" value="Genomic_DNA"/>
</dbReference>
<keyword evidence="2" id="KW-1185">Reference proteome</keyword>
<reference evidence="1" key="1">
    <citation type="submission" date="2021-02" db="EMBL/GenBank/DDBJ databases">
        <authorList>
            <person name="Nowell W R."/>
        </authorList>
    </citation>
    <scope>NUCLEOTIDE SEQUENCE</scope>
    <source>
        <strain evidence="1">Ploen Becks lab</strain>
    </source>
</reference>
<proteinExistence type="predicted"/>
<dbReference type="AlphaFoldDB" id="A0A813TUF8"/>
<comment type="caution">
    <text evidence="1">The sequence shown here is derived from an EMBL/GenBank/DDBJ whole genome shotgun (WGS) entry which is preliminary data.</text>
</comment>
<organism evidence="1 2">
    <name type="scientific">Brachionus calyciflorus</name>
    <dbReference type="NCBI Taxonomy" id="104777"/>
    <lineage>
        <taxon>Eukaryota</taxon>
        <taxon>Metazoa</taxon>
        <taxon>Spiralia</taxon>
        <taxon>Gnathifera</taxon>
        <taxon>Rotifera</taxon>
        <taxon>Eurotatoria</taxon>
        <taxon>Monogononta</taxon>
        <taxon>Pseudotrocha</taxon>
        <taxon>Ploima</taxon>
        <taxon>Brachionidae</taxon>
        <taxon>Brachionus</taxon>
    </lineage>
</organism>
<sequence length="127" mass="15328">MRKRFRRYDDLKSRNQVNYSVSKANSISGLLKRTFTTRDEQTWEKLYTCYIRPHIEFAVSSWNPDTKQDQNTLEKVQHRATKVATKLKNLDYEKRCDLLNLTFLKLRRTRGDLIQMFKFESRSDKID</sequence>
<evidence type="ECO:0000313" key="2">
    <source>
        <dbReference type="Proteomes" id="UP000663879"/>
    </source>
</evidence>
<accession>A0A813TUF8</accession>
<gene>
    <name evidence="1" type="ORF">OXX778_LOCUS7235</name>
</gene>
<dbReference type="Proteomes" id="UP000663879">
    <property type="component" value="Unassembled WGS sequence"/>
</dbReference>
<dbReference type="OrthoDB" id="10063886at2759"/>
<name>A0A813TUF8_9BILA</name>
<evidence type="ECO:0000313" key="1">
    <source>
        <dbReference type="EMBL" id="CAF0816430.1"/>
    </source>
</evidence>
<protein>
    <submittedName>
        <fullName evidence="1">Uncharacterized protein</fullName>
    </submittedName>
</protein>